<organism evidence="1 3">
    <name type="scientific">Pyrenophora tritici-repentis</name>
    <dbReference type="NCBI Taxonomy" id="45151"/>
    <lineage>
        <taxon>Eukaryota</taxon>
        <taxon>Fungi</taxon>
        <taxon>Dikarya</taxon>
        <taxon>Ascomycota</taxon>
        <taxon>Pezizomycotina</taxon>
        <taxon>Dothideomycetes</taxon>
        <taxon>Pleosporomycetidae</taxon>
        <taxon>Pleosporales</taxon>
        <taxon>Pleosporineae</taxon>
        <taxon>Pleosporaceae</taxon>
        <taxon>Pyrenophora</taxon>
    </lineage>
</organism>
<dbReference type="AlphaFoldDB" id="A0A2W1EWB5"/>
<sequence length="281" mass="30337">MSYYQCSAQSLFQETDRRGFDTDQCTKDELAEYLKQDDETRGSDATTVGTVKPGEFIPKDASLAYKSYLDQKATASALINQKITYWTMNTFFPSLQLFFESGYSCTIAITCSPSHLAGAPAKIGVDPALRFKLTDCTHEENGRVTNSILPPKHATSGTGGLVIEDACVAQRTSVALEKIIAHTPGAANELGSRGQTRIVTERHTVFGIKLKGVESMAYVWAKAECYEGGCTWVDVSIGGLRNDVPLPFACFPKADAKPGAGTTIVEMGSLIAKGKRRRAGA</sequence>
<dbReference type="EMBL" id="NRDI02000006">
    <property type="protein sequence ID" value="KAI1515504.1"/>
    <property type="molecule type" value="Genomic_DNA"/>
</dbReference>
<reference evidence="4" key="4">
    <citation type="journal article" date="2022" name="Microb. Genom.">
        <title>A global pangenome for the wheat fungal pathogen Pyrenophora tritici-repentis and prediction of effector protein structural homology.</title>
        <authorList>
            <person name="Moolhuijzen P.M."/>
            <person name="See P.T."/>
            <person name="Shi G."/>
            <person name="Powell H.R."/>
            <person name="Cockram J."/>
            <person name="Jorgensen L.N."/>
            <person name="Benslimane H."/>
            <person name="Strelkov S.E."/>
            <person name="Turner J."/>
            <person name="Liu Z."/>
            <person name="Moffat C.S."/>
        </authorList>
    </citation>
    <scope>NUCLEOTIDE SEQUENCE [LARGE SCALE GENOMIC DNA]</scope>
</reference>
<dbReference type="OrthoDB" id="5356769at2759"/>
<reference evidence="2" key="2">
    <citation type="submission" date="2021-05" db="EMBL/GenBank/DDBJ databases">
        <authorList>
            <person name="Moolhuijzen P.M."/>
            <person name="Moffat C.S."/>
        </authorList>
    </citation>
    <scope>NUCLEOTIDE SEQUENCE</scope>
    <source>
        <strain evidence="2">86-124</strain>
    </source>
</reference>
<proteinExistence type="predicted"/>
<dbReference type="EMBL" id="NQIK02000008">
    <property type="protein sequence ID" value="KAF7567276.1"/>
    <property type="molecule type" value="Genomic_DNA"/>
</dbReference>
<accession>A0A2W1EWB5</accession>
<comment type="caution">
    <text evidence="1">The sequence shown here is derived from an EMBL/GenBank/DDBJ whole genome shotgun (WGS) entry which is preliminary data.</text>
</comment>
<evidence type="ECO:0000313" key="2">
    <source>
        <dbReference type="EMBL" id="KAI1515504.1"/>
    </source>
</evidence>
<protein>
    <submittedName>
        <fullName evidence="1">Uncharacterized protein</fullName>
    </submittedName>
</protein>
<keyword evidence="4" id="KW-1185">Reference proteome</keyword>
<dbReference type="Proteomes" id="UP000249757">
    <property type="component" value="Unassembled WGS sequence"/>
</dbReference>
<name>A0A2W1EWB5_9PLEO</name>
<gene>
    <name evidence="2" type="ORF">Ptr86124_005505</name>
    <name evidence="1" type="ORF">PtrM4_138670</name>
</gene>
<evidence type="ECO:0000313" key="3">
    <source>
        <dbReference type="Proteomes" id="UP000245464"/>
    </source>
</evidence>
<evidence type="ECO:0000313" key="4">
    <source>
        <dbReference type="Proteomes" id="UP000249757"/>
    </source>
</evidence>
<reference evidence="2" key="3">
    <citation type="journal article" date="2022" name="bioRxiv">
        <title>A global pangenome for the wheat fungal pathogen Pyrenophora tritici-repentis and prediction of effector protein structural homology.</title>
        <authorList>
            <person name="Moolhuijzen P."/>
            <person name="See P.T."/>
            <person name="Shi G."/>
            <person name="Powell H.R."/>
            <person name="Cockram J."/>
            <person name="Jorgensen L.N."/>
            <person name="Benslimane H."/>
            <person name="Strelkov S.E."/>
            <person name="Turner J."/>
            <person name="Liu Z."/>
            <person name="Moffat C.S."/>
        </authorList>
    </citation>
    <scope>NUCLEOTIDE SEQUENCE</scope>
    <source>
        <strain evidence="2">86-124</strain>
    </source>
</reference>
<evidence type="ECO:0000313" key="1">
    <source>
        <dbReference type="EMBL" id="KAF7567276.1"/>
    </source>
</evidence>
<reference evidence="1 3" key="1">
    <citation type="journal article" date="2018" name="BMC Genomics">
        <title>Comparative genomics of the wheat fungal pathogen Pyrenophora tritici-repentis reveals chromosomal variations and genome plasticity.</title>
        <authorList>
            <person name="Moolhuijzen P."/>
            <person name="See P.T."/>
            <person name="Hane J.K."/>
            <person name="Shi G."/>
            <person name="Liu Z."/>
            <person name="Oliver R.P."/>
            <person name="Moffat C.S."/>
        </authorList>
    </citation>
    <scope>NUCLEOTIDE SEQUENCE [LARGE SCALE GENOMIC DNA]</scope>
    <source>
        <strain evidence="1">M4</strain>
    </source>
</reference>
<dbReference type="Proteomes" id="UP000245464">
    <property type="component" value="Chromosome 8"/>
</dbReference>